<dbReference type="AlphaFoldDB" id="A0A8H6VGN3"/>
<sequence>MASDYADDYRQPRAPRRDHHRAPYPDYGPDYGGMDDYGADARGRPPPRGAADDPHAADLPPPPLGETLKPALKREGSRSRVSPDTRPQFEDGVSALGRGPPDLERKNRPRDKEFRDRRDGYESDEGDAHKASKYTPAGGRNRRDRGAPRDPPPPYPDSMVSSRRGGDPYDDAPPPRRRRDPDPYDDDYAPPRRRRDDPPVQYGSDPVPARRRSSRPPPRRGDRYDDYSDDEYDDRRPRRRRSHEDARRRPRDYDDDRYYSDEPRRRRDDDYDRPRRRDRSRRRDDDYDDYDSRVSRSDRDRRRDDRQPKEIKIGKYDIGPWVEKGQKHWVTLAPILTPIVMNLARKHMGGGSSGGGRGGRR</sequence>
<organism evidence="2 3">
    <name type="scientific">Pseudocercospora fuligena</name>
    <dbReference type="NCBI Taxonomy" id="685502"/>
    <lineage>
        <taxon>Eukaryota</taxon>
        <taxon>Fungi</taxon>
        <taxon>Dikarya</taxon>
        <taxon>Ascomycota</taxon>
        <taxon>Pezizomycotina</taxon>
        <taxon>Dothideomycetes</taxon>
        <taxon>Dothideomycetidae</taxon>
        <taxon>Mycosphaerellales</taxon>
        <taxon>Mycosphaerellaceae</taxon>
        <taxon>Pseudocercospora</taxon>
    </lineage>
</organism>
<name>A0A8H6VGN3_9PEZI</name>
<dbReference type="OrthoDB" id="3944081at2759"/>
<dbReference type="Proteomes" id="UP000660729">
    <property type="component" value="Unassembled WGS sequence"/>
</dbReference>
<evidence type="ECO:0000256" key="1">
    <source>
        <dbReference type="SAM" id="MobiDB-lite"/>
    </source>
</evidence>
<feature type="compositionally biased region" description="Basic and acidic residues" evidence="1">
    <location>
        <begin position="72"/>
        <end position="89"/>
    </location>
</feature>
<feature type="region of interest" description="Disordered" evidence="1">
    <location>
        <begin position="1"/>
        <end position="310"/>
    </location>
</feature>
<accession>A0A8H6VGN3</accession>
<proteinExistence type="predicted"/>
<comment type="caution">
    <text evidence="2">The sequence shown here is derived from an EMBL/GenBank/DDBJ whole genome shotgun (WGS) entry which is preliminary data.</text>
</comment>
<feature type="compositionally biased region" description="Basic residues" evidence="1">
    <location>
        <begin position="209"/>
        <end position="218"/>
    </location>
</feature>
<feature type="compositionally biased region" description="Basic residues" evidence="1">
    <location>
        <begin position="13"/>
        <end position="22"/>
    </location>
</feature>
<feature type="compositionally biased region" description="Basic and acidic residues" evidence="1">
    <location>
        <begin position="101"/>
        <end position="130"/>
    </location>
</feature>
<evidence type="ECO:0000313" key="2">
    <source>
        <dbReference type="EMBL" id="KAF7189837.1"/>
    </source>
</evidence>
<keyword evidence="3" id="KW-1185">Reference proteome</keyword>
<protein>
    <submittedName>
        <fullName evidence="2">Uncharacterized protein</fullName>
    </submittedName>
</protein>
<feature type="compositionally biased region" description="Basic and acidic residues" evidence="1">
    <location>
        <begin position="242"/>
        <end position="310"/>
    </location>
</feature>
<dbReference type="EMBL" id="JABCIY010000178">
    <property type="protein sequence ID" value="KAF7189837.1"/>
    <property type="molecule type" value="Genomic_DNA"/>
</dbReference>
<feature type="compositionally biased region" description="Low complexity" evidence="1">
    <location>
        <begin position="24"/>
        <end position="36"/>
    </location>
</feature>
<reference evidence="2" key="1">
    <citation type="submission" date="2020-04" db="EMBL/GenBank/DDBJ databases">
        <title>Draft genome resource of the tomato pathogen Pseudocercospora fuligena.</title>
        <authorList>
            <person name="Zaccaron A."/>
        </authorList>
    </citation>
    <scope>NUCLEOTIDE SEQUENCE</scope>
    <source>
        <strain evidence="2">PF001</strain>
    </source>
</reference>
<gene>
    <name evidence="2" type="ORF">HII31_08944</name>
</gene>
<evidence type="ECO:0000313" key="3">
    <source>
        <dbReference type="Proteomes" id="UP000660729"/>
    </source>
</evidence>